<reference evidence="1" key="2">
    <citation type="journal article" date="2021" name="PeerJ">
        <title>Extensive microbial diversity within the chicken gut microbiome revealed by metagenomics and culture.</title>
        <authorList>
            <person name="Gilroy R."/>
            <person name="Ravi A."/>
            <person name="Getino M."/>
            <person name="Pursley I."/>
            <person name="Horton D.L."/>
            <person name="Alikhan N.F."/>
            <person name="Baker D."/>
            <person name="Gharbi K."/>
            <person name="Hall N."/>
            <person name="Watson M."/>
            <person name="Adriaenssens E.M."/>
            <person name="Foster-Nyarko E."/>
            <person name="Jarju S."/>
            <person name="Secka A."/>
            <person name="Antonio M."/>
            <person name="Oren A."/>
            <person name="Chaudhuri R.R."/>
            <person name="La Ragione R."/>
            <person name="Hildebrand F."/>
            <person name="Pallen M.J."/>
        </authorList>
    </citation>
    <scope>NUCLEOTIDE SEQUENCE</scope>
    <source>
        <strain evidence="1">CHK195-26880</strain>
    </source>
</reference>
<dbReference type="AlphaFoldDB" id="A0A9D1GBM4"/>
<evidence type="ECO:0000313" key="1">
    <source>
        <dbReference type="EMBL" id="HIT38132.1"/>
    </source>
</evidence>
<protein>
    <submittedName>
        <fullName evidence="1">Uncharacterized protein</fullName>
    </submittedName>
</protein>
<organism evidence="1 2">
    <name type="scientific">Candidatus Onthousia faecipullorum</name>
    <dbReference type="NCBI Taxonomy" id="2840887"/>
    <lineage>
        <taxon>Bacteria</taxon>
        <taxon>Bacillati</taxon>
        <taxon>Bacillota</taxon>
        <taxon>Bacilli</taxon>
        <taxon>Candidatus Onthousia</taxon>
    </lineage>
</organism>
<name>A0A9D1GBM4_9FIRM</name>
<comment type="caution">
    <text evidence="1">The sequence shown here is derived from an EMBL/GenBank/DDBJ whole genome shotgun (WGS) entry which is preliminary data.</text>
</comment>
<proteinExistence type="predicted"/>
<evidence type="ECO:0000313" key="2">
    <source>
        <dbReference type="Proteomes" id="UP000886833"/>
    </source>
</evidence>
<accession>A0A9D1GBM4</accession>
<sequence>MKKMCLQYVTWGGGAYFILKHKRQLTNQYGSLSNIITFFHYDIRAG</sequence>
<dbReference type="EMBL" id="DVKQ01000086">
    <property type="protein sequence ID" value="HIT38132.1"/>
    <property type="molecule type" value="Genomic_DNA"/>
</dbReference>
<reference evidence="1" key="1">
    <citation type="submission" date="2020-10" db="EMBL/GenBank/DDBJ databases">
        <authorList>
            <person name="Gilroy R."/>
        </authorList>
    </citation>
    <scope>NUCLEOTIDE SEQUENCE</scope>
    <source>
        <strain evidence="1">CHK195-26880</strain>
    </source>
</reference>
<dbReference type="Proteomes" id="UP000886833">
    <property type="component" value="Unassembled WGS sequence"/>
</dbReference>
<gene>
    <name evidence="1" type="ORF">IAB59_06635</name>
</gene>